<feature type="region of interest" description="Disordered" evidence="6">
    <location>
        <begin position="933"/>
        <end position="987"/>
    </location>
</feature>
<dbReference type="AlphaFoldDB" id="A0A8E0VMU1"/>
<reference evidence="7" key="1">
    <citation type="submission" date="2019-05" db="EMBL/GenBank/DDBJ databases">
        <title>Annotation for the trematode Fasciolopsis buski.</title>
        <authorList>
            <person name="Choi Y.-J."/>
        </authorList>
    </citation>
    <scope>NUCLEOTIDE SEQUENCE</scope>
    <source>
        <strain evidence="7">HT</strain>
        <tissue evidence="7">Whole worm</tissue>
    </source>
</reference>
<dbReference type="Pfam" id="PF24161">
    <property type="entry name" value="CCDC39"/>
    <property type="match status" value="1"/>
</dbReference>
<dbReference type="PANTHER" id="PTHR18962:SF0">
    <property type="entry name" value="COILED-COIL DOMAIN-CONTAINING PROTEIN 39"/>
    <property type="match status" value="1"/>
</dbReference>
<dbReference type="Proteomes" id="UP000728185">
    <property type="component" value="Unassembled WGS sequence"/>
</dbReference>
<dbReference type="GO" id="GO:0005576">
    <property type="term" value="C:extracellular region"/>
    <property type="evidence" value="ECO:0007669"/>
    <property type="project" value="GOC"/>
</dbReference>
<dbReference type="GO" id="GO:0060285">
    <property type="term" value="P:cilium-dependent cell motility"/>
    <property type="evidence" value="ECO:0007669"/>
    <property type="project" value="TreeGrafter"/>
</dbReference>
<dbReference type="GO" id="GO:0060287">
    <property type="term" value="P:epithelial cilium movement involved in determination of left/right asymmetry"/>
    <property type="evidence" value="ECO:0007669"/>
    <property type="project" value="TreeGrafter"/>
</dbReference>
<evidence type="ECO:0000256" key="5">
    <source>
        <dbReference type="SAM" id="Coils"/>
    </source>
</evidence>
<evidence type="ECO:0000313" key="7">
    <source>
        <dbReference type="EMBL" id="KAA0198006.1"/>
    </source>
</evidence>
<feature type="coiled-coil region" evidence="5">
    <location>
        <begin position="755"/>
        <end position="810"/>
    </location>
</feature>
<dbReference type="SUPFAM" id="SSF90257">
    <property type="entry name" value="Myosin rod fragments"/>
    <property type="match status" value="1"/>
</dbReference>
<evidence type="ECO:0000313" key="8">
    <source>
        <dbReference type="Proteomes" id="UP000728185"/>
    </source>
</evidence>
<evidence type="ECO:0000256" key="1">
    <source>
        <dbReference type="ARBA" id="ARBA00005805"/>
    </source>
</evidence>
<feature type="region of interest" description="Disordered" evidence="6">
    <location>
        <begin position="882"/>
        <end position="916"/>
    </location>
</feature>
<proteinExistence type="inferred from homology"/>
<comment type="function">
    <text evidence="4">Required for assembly of dynein regulatory complex (DRC) and inner dynein arm (IDA) complexes, which are responsible for ciliary beat regulation, thereby playing a central role in motility in cilia and flagella. Probably acts together with CCDC40 to form a molecular ruler that determines the 96 nanometer (nm) repeat length and arrangements of components in cilia and flagella. Not required for outer dynein arm complexes assembly.</text>
</comment>
<feature type="coiled-coil region" evidence="5">
    <location>
        <begin position="305"/>
        <end position="486"/>
    </location>
</feature>
<feature type="coiled-coil region" evidence="5">
    <location>
        <begin position="672"/>
        <end position="706"/>
    </location>
</feature>
<dbReference type="OrthoDB" id="10259720at2759"/>
<dbReference type="EMBL" id="LUCM01001998">
    <property type="protein sequence ID" value="KAA0198006.1"/>
    <property type="molecule type" value="Genomic_DNA"/>
</dbReference>
<protein>
    <recommendedName>
        <fullName evidence="2">Coiled-coil domain-containing protein 39</fullName>
    </recommendedName>
</protein>
<feature type="compositionally biased region" description="Polar residues" evidence="6">
    <location>
        <begin position="933"/>
        <end position="976"/>
    </location>
</feature>
<feature type="compositionally biased region" description="Polar residues" evidence="6">
    <location>
        <begin position="895"/>
        <end position="910"/>
    </location>
</feature>
<dbReference type="GO" id="GO:0036159">
    <property type="term" value="P:inner dynein arm assembly"/>
    <property type="evidence" value="ECO:0007669"/>
    <property type="project" value="InterPro"/>
</dbReference>
<dbReference type="InterPro" id="IPR033290">
    <property type="entry name" value="CCDC39"/>
</dbReference>
<gene>
    <name evidence="7" type="ORF">FBUS_04225</name>
</gene>
<evidence type="ECO:0000256" key="3">
    <source>
        <dbReference type="ARBA" id="ARBA00023054"/>
    </source>
</evidence>
<keyword evidence="3 5" id="KW-0175">Coiled coil</keyword>
<evidence type="ECO:0000256" key="2">
    <source>
        <dbReference type="ARBA" id="ARBA00016725"/>
    </source>
</evidence>
<keyword evidence="8" id="KW-1185">Reference proteome</keyword>
<comment type="similarity">
    <text evidence="1">Belongs to the CCDC39 family.</text>
</comment>
<accession>A0A8E0VMU1</accession>
<organism evidence="7 8">
    <name type="scientific">Fasciolopsis buskii</name>
    <dbReference type="NCBI Taxonomy" id="27845"/>
    <lineage>
        <taxon>Eukaryota</taxon>
        <taxon>Metazoa</taxon>
        <taxon>Spiralia</taxon>
        <taxon>Lophotrochozoa</taxon>
        <taxon>Platyhelminthes</taxon>
        <taxon>Trematoda</taxon>
        <taxon>Digenea</taxon>
        <taxon>Plagiorchiida</taxon>
        <taxon>Echinostomata</taxon>
        <taxon>Echinostomatoidea</taxon>
        <taxon>Fasciolidae</taxon>
        <taxon>Fasciolopsis</taxon>
    </lineage>
</organism>
<dbReference type="PANTHER" id="PTHR18962">
    <property type="entry name" value="COILED-COIL DOMAIN-CONTAINING PROTEIN 39"/>
    <property type="match status" value="1"/>
</dbReference>
<evidence type="ECO:0000256" key="6">
    <source>
        <dbReference type="SAM" id="MobiDB-lite"/>
    </source>
</evidence>
<evidence type="ECO:0000256" key="4">
    <source>
        <dbReference type="ARBA" id="ARBA00045182"/>
    </source>
</evidence>
<dbReference type="GO" id="GO:0005930">
    <property type="term" value="C:axoneme"/>
    <property type="evidence" value="ECO:0007669"/>
    <property type="project" value="InterPro"/>
</dbReference>
<comment type="caution">
    <text evidence="7">The sequence shown here is derived from an EMBL/GenBank/DDBJ whole genome shotgun (WGS) entry which is preliminary data.</text>
</comment>
<name>A0A8E0VMU1_9TREM</name>
<sequence length="987" mass="114706">MPGPDSCSVVTNVLAELGWDEAYAVPIANKENKVLLRKLDELHQRIHQRSNEYTTECEKVKQLRDHMQAVRQEIDNTAALCEMRDKNIHDEEHQQKILQREHGKMETELEKISSLYKDVRERKTRLENLLFIKKSDLDKVVQSTKEDKKGIEEWIKKIEEREEDMMILKKYIRQDDSKIKELDLEIGRLTDKLREKKAKLNNIYTKTQTDRLALDQACEETRTAYTERDNLIRQWEHVINRMRQRDEELRNFAQRLNGMRLAIDGQEVALRDRKDFLRTQKEITAEAERRLVETMNGIARQKLELTESETRHQNFLSELETLKRTVDKMSGDLESMRTKISQIKKEKLQKTTKLEALRQQLGDLKERFSYVSQGKLTVQQLANETDAQLSAQESNYEALTKQLQQLRDTRFKVIQNFEDTKGKSKLLEQQVEGARASLRMLNAKLVKLDMHLLRQQEVIYKEDFHIQQMERRISRMRGEQNEEEKTVLEKEVQGLSTDLEDRTKMATALMNELTSLKSEVYRVKKEVHVLQERSGHVENRLKTSELEVEIATREKAKMEVVLQQLLVERNLMRLQVRRLQGIYQKHATKVFDLETAKQELELVVKERRQEINLHQQMLLSEHRIASEENCQLRVEAQTRRSKIDKLIKRYEILTSLMAAPGEEEARTQTYYLIRAAQEKEELQQKGDKLDMETRQAEQELVALENTLAVMNGCNQVFHVSYSKLPENSEELKLGKELQEEQRVLSIKSRYDMVRINELRQLVQNLTDEIIAIGRDIEPYSTQIEELTQELDRKNKDLVAQKERLSRAQIRLKKAIIKTEAEQPDHLDVIRPDIQVRILKEYVERLTCDILNCVKSDDLIFEQAHALLAASGLSYPRISIQRSRRGSRFSSGHSHVTTPSIARSPASSGSVTPIEISRVPSARSIDASFRAMQDSTISGMDSPTRSEMSNMPHTPTTIDLSSQATLPGDSKTGTKPQPSKPGSGKVPF</sequence>